<dbReference type="InterPro" id="IPR001841">
    <property type="entry name" value="Znf_RING"/>
</dbReference>
<protein>
    <recommendedName>
        <fullName evidence="4">RING-type E3 ubiquitin transferase</fullName>
        <ecNumber evidence="4">2.3.2.27</ecNumber>
    </recommendedName>
</protein>
<comment type="pathway">
    <text evidence="3">Protein modification; protein ubiquitination.</text>
</comment>
<evidence type="ECO:0000256" key="4">
    <source>
        <dbReference type="ARBA" id="ARBA00012483"/>
    </source>
</evidence>
<feature type="transmembrane region" description="Helical" evidence="16">
    <location>
        <begin position="26"/>
        <end position="46"/>
    </location>
</feature>
<evidence type="ECO:0000256" key="9">
    <source>
        <dbReference type="ARBA" id="ARBA00022786"/>
    </source>
</evidence>
<reference evidence="18" key="1">
    <citation type="journal article" date="2012" name="Nature">
        <title>The tomato genome sequence provides insights into fleshy fruit evolution.</title>
        <authorList>
            <consortium name="Tomato Genome Consortium"/>
        </authorList>
    </citation>
    <scope>NUCLEOTIDE SEQUENCE [LARGE SCALE GENOMIC DNA]</scope>
    <source>
        <strain evidence="18">cv. Heinz 1706</strain>
    </source>
</reference>
<keyword evidence="10" id="KW-0862">Zinc</keyword>
<evidence type="ECO:0000256" key="3">
    <source>
        <dbReference type="ARBA" id="ARBA00004906"/>
    </source>
</evidence>
<name>A0A3Q7HJG0_SOLLC</name>
<keyword evidence="12 16" id="KW-0472">Membrane</keyword>
<keyword evidence="6 16" id="KW-0812">Transmembrane</keyword>
<reference evidence="18" key="2">
    <citation type="submission" date="2019-01" db="UniProtKB">
        <authorList>
            <consortium name="EnsemblPlants"/>
        </authorList>
    </citation>
    <scope>IDENTIFICATION</scope>
    <source>
        <strain evidence="18">cv. Heinz 1706</strain>
    </source>
</reference>
<evidence type="ECO:0000313" key="19">
    <source>
        <dbReference type="Proteomes" id="UP000004994"/>
    </source>
</evidence>
<organism evidence="18">
    <name type="scientific">Solanum lycopersicum</name>
    <name type="common">Tomato</name>
    <name type="synonym">Lycopersicon esculentum</name>
    <dbReference type="NCBI Taxonomy" id="4081"/>
    <lineage>
        <taxon>Eukaryota</taxon>
        <taxon>Viridiplantae</taxon>
        <taxon>Streptophyta</taxon>
        <taxon>Embryophyta</taxon>
        <taxon>Tracheophyta</taxon>
        <taxon>Spermatophyta</taxon>
        <taxon>Magnoliopsida</taxon>
        <taxon>eudicotyledons</taxon>
        <taxon>Gunneridae</taxon>
        <taxon>Pentapetalae</taxon>
        <taxon>asterids</taxon>
        <taxon>lamiids</taxon>
        <taxon>Solanales</taxon>
        <taxon>Solanaceae</taxon>
        <taxon>Solanoideae</taxon>
        <taxon>Solaneae</taxon>
        <taxon>Solanum</taxon>
        <taxon>Solanum subgen. Lycopersicon</taxon>
    </lineage>
</organism>
<sequence>MLTSFIEKSPSPSPSLLPLSYSAPPLIITFTVFLVLFIIFFTIFFCRCFMQHILDSWYITVAGYPICPTKNEKGLDPLIIQSFPTFIYSSVQDYGEGKFGIECAICLVEFVDNSFIRLLTCNHVFHQECIDYWLKSHKTCPVCRANLDSVQCIKLQSSSSCTQSPMHGTSNDGESSETACHNDINSGTTGSIELQKTGKKFTRSQSTGHSIIIIRENEDRFTMRLPQHVINAKNMKGHNTMRSCINFGEMNSKTISGNCRFGEVLKLSTFLDKV</sequence>
<evidence type="ECO:0000256" key="2">
    <source>
        <dbReference type="ARBA" id="ARBA00004167"/>
    </source>
</evidence>
<evidence type="ECO:0000256" key="7">
    <source>
        <dbReference type="ARBA" id="ARBA00022723"/>
    </source>
</evidence>
<dbReference type="InterPro" id="IPR053238">
    <property type="entry name" value="RING-H2_zinc_finger"/>
</dbReference>
<proteinExistence type="inferred from homology"/>
<dbReference type="Pfam" id="PF13639">
    <property type="entry name" value="zf-RING_2"/>
    <property type="match status" value="1"/>
</dbReference>
<dbReference type="Gramene" id="Solyc08g005110.1.1">
    <property type="protein sequence ID" value="Solyc08g005110.1.1.1"/>
    <property type="gene ID" value="Solyc08g005110.1"/>
</dbReference>
<keyword evidence="7" id="KW-0479">Metal-binding</keyword>
<dbReference type="CDD" id="cd16454">
    <property type="entry name" value="RING-H2_PA-TM-RING"/>
    <property type="match status" value="1"/>
</dbReference>
<feature type="domain" description="RING-type" evidence="17">
    <location>
        <begin position="103"/>
        <end position="144"/>
    </location>
</feature>
<keyword evidence="19" id="KW-1185">Reference proteome</keyword>
<dbReference type="EC" id="2.3.2.27" evidence="4"/>
<comment type="subcellular location">
    <subcellularLocation>
        <location evidence="2">Membrane</location>
        <topology evidence="2">Single-pass membrane protein</topology>
    </subcellularLocation>
</comment>
<dbReference type="GO" id="GO:0061630">
    <property type="term" value="F:ubiquitin protein ligase activity"/>
    <property type="evidence" value="ECO:0007669"/>
    <property type="project" value="UniProtKB-EC"/>
</dbReference>
<comment type="similarity">
    <text evidence="13">Belongs to the RING-type zinc finger family. ATL subfamily.</text>
</comment>
<evidence type="ECO:0000256" key="11">
    <source>
        <dbReference type="ARBA" id="ARBA00022989"/>
    </source>
</evidence>
<dbReference type="PANTHER" id="PTHR14155:SF609">
    <property type="entry name" value="RING-H2 FINGER PROTEIN ATL29-LIKE"/>
    <property type="match status" value="1"/>
</dbReference>
<dbReference type="OMA" id="FLTICCH"/>
<dbReference type="GO" id="GO:0008270">
    <property type="term" value="F:zinc ion binding"/>
    <property type="evidence" value="ECO:0007669"/>
    <property type="project" value="UniProtKB-KW"/>
</dbReference>
<dbReference type="PaxDb" id="4081-Solyc08g005110.1.1"/>
<dbReference type="Gene3D" id="3.30.40.10">
    <property type="entry name" value="Zinc/RING finger domain, C3HC4 (zinc finger)"/>
    <property type="match status" value="1"/>
</dbReference>
<dbReference type="SMART" id="SM00184">
    <property type="entry name" value="RING"/>
    <property type="match status" value="1"/>
</dbReference>
<evidence type="ECO:0000313" key="18">
    <source>
        <dbReference type="EnsemblPlants" id="Solyc08g005110.1.1.1"/>
    </source>
</evidence>
<evidence type="ECO:0000256" key="6">
    <source>
        <dbReference type="ARBA" id="ARBA00022692"/>
    </source>
</evidence>
<evidence type="ECO:0000256" key="5">
    <source>
        <dbReference type="ARBA" id="ARBA00022679"/>
    </source>
</evidence>
<dbReference type="AlphaFoldDB" id="A0A3Q7HJG0"/>
<dbReference type="FunFam" id="3.30.40.10:FF:000187">
    <property type="entry name" value="E3 ubiquitin-protein ligase ATL6"/>
    <property type="match status" value="1"/>
</dbReference>
<dbReference type="InParanoid" id="A0A3Q7HJG0"/>
<keyword evidence="9" id="KW-0833">Ubl conjugation pathway</keyword>
<dbReference type="Proteomes" id="UP000004994">
    <property type="component" value="Chromosome 8"/>
</dbReference>
<keyword evidence="11 16" id="KW-1133">Transmembrane helix</keyword>
<evidence type="ECO:0000259" key="17">
    <source>
        <dbReference type="PROSITE" id="PS50089"/>
    </source>
</evidence>
<dbReference type="PROSITE" id="PS50089">
    <property type="entry name" value="ZF_RING_2"/>
    <property type="match status" value="1"/>
</dbReference>
<evidence type="ECO:0000256" key="16">
    <source>
        <dbReference type="SAM" id="Phobius"/>
    </source>
</evidence>
<accession>A0A3Q7HJG0</accession>
<feature type="region of interest" description="Disordered" evidence="15">
    <location>
        <begin position="160"/>
        <end position="180"/>
    </location>
</feature>
<evidence type="ECO:0000256" key="12">
    <source>
        <dbReference type="ARBA" id="ARBA00023136"/>
    </source>
</evidence>
<dbReference type="EnsemblPlants" id="Solyc08g005110.1.1">
    <property type="protein sequence ID" value="Solyc08g005110.1.1.1"/>
    <property type="gene ID" value="Solyc08g005110.1"/>
</dbReference>
<dbReference type="PANTHER" id="PTHR14155">
    <property type="entry name" value="RING FINGER DOMAIN-CONTAINING"/>
    <property type="match status" value="1"/>
</dbReference>
<keyword evidence="5" id="KW-0808">Transferase</keyword>
<evidence type="ECO:0000256" key="15">
    <source>
        <dbReference type="SAM" id="MobiDB-lite"/>
    </source>
</evidence>
<evidence type="ECO:0000256" key="13">
    <source>
        <dbReference type="ARBA" id="ARBA00024209"/>
    </source>
</evidence>
<evidence type="ECO:0000256" key="8">
    <source>
        <dbReference type="ARBA" id="ARBA00022771"/>
    </source>
</evidence>
<dbReference type="InterPro" id="IPR013083">
    <property type="entry name" value="Znf_RING/FYVE/PHD"/>
</dbReference>
<evidence type="ECO:0000256" key="1">
    <source>
        <dbReference type="ARBA" id="ARBA00000900"/>
    </source>
</evidence>
<evidence type="ECO:0000256" key="14">
    <source>
        <dbReference type="PROSITE-ProRule" id="PRU00175"/>
    </source>
</evidence>
<evidence type="ECO:0000256" key="10">
    <source>
        <dbReference type="ARBA" id="ARBA00022833"/>
    </source>
</evidence>
<dbReference type="GO" id="GO:0016020">
    <property type="term" value="C:membrane"/>
    <property type="evidence" value="ECO:0007669"/>
    <property type="project" value="UniProtKB-SubCell"/>
</dbReference>
<dbReference type="SUPFAM" id="SSF57850">
    <property type="entry name" value="RING/U-box"/>
    <property type="match status" value="1"/>
</dbReference>
<keyword evidence="8 14" id="KW-0863">Zinc-finger</keyword>
<comment type="catalytic activity">
    <reaction evidence="1">
        <text>S-ubiquitinyl-[E2 ubiquitin-conjugating enzyme]-L-cysteine + [acceptor protein]-L-lysine = [E2 ubiquitin-conjugating enzyme]-L-cysteine + N(6)-ubiquitinyl-[acceptor protein]-L-lysine.</text>
        <dbReference type="EC" id="2.3.2.27"/>
    </reaction>
</comment>